<dbReference type="InterPro" id="IPR011047">
    <property type="entry name" value="Quinoprotein_ADH-like_sf"/>
</dbReference>
<sequence length="359" mass="39663">MSTALLWPEVPEGVLEGVPQSSDLERRVFGKRWSLEDPLEANLLDMARPPRPLQVVTRLVDGSICAYDLAADVRGVLSPVMVCRPSTEDVVVDHAVSTDLQRVYFTTLNAIVCVTADGAEVWRSEFEPRSDQQFGHRPSCVLSLDGLVVWVYRPDAMAGRDRSDQWVAVDAGTGAVIAQADLDTVGHGGQQLLHQAGDQVLLDVGEGQDGSVIYRASVTEDRMDLVRYPWNDRCLIDLSPDGRRFMTVDHGQGDVAVHTYPDGEVTFTLSADAFGHDPDETYVEWSGGYLDQDTVIVTLAGETEDEQEWFRLYRVDVSSGQVQAEFDAHAENPYDIQPLGDGSWLTTDQSGHPIRWTDA</sequence>
<keyword evidence="3" id="KW-1185">Reference proteome</keyword>
<accession>A0A7W7VAD3</accession>
<comment type="caution">
    <text evidence="2">The sequence shown here is derived from an EMBL/GenBank/DDBJ whole genome shotgun (WGS) entry which is preliminary data.</text>
</comment>
<gene>
    <name evidence="2" type="ORF">FHS37_006947</name>
</gene>
<organism evidence="2 3">
    <name type="scientific">Streptomyces griseomycini</name>
    <dbReference type="NCBI Taxonomy" id="66895"/>
    <lineage>
        <taxon>Bacteria</taxon>
        <taxon>Bacillati</taxon>
        <taxon>Actinomycetota</taxon>
        <taxon>Actinomycetes</taxon>
        <taxon>Kitasatosporales</taxon>
        <taxon>Streptomycetaceae</taxon>
        <taxon>Streptomyces</taxon>
    </lineage>
</organism>
<feature type="region of interest" description="Disordered" evidence="1">
    <location>
        <begin position="338"/>
        <end position="359"/>
    </location>
</feature>
<dbReference type="RefSeq" id="WP_229890198.1">
    <property type="nucleotide sequence ID" value="NZ_BMTI01000027.1"/>
</dbReference>
<evidence type="ECO:0000313" key="3">
    <source>
        <dbReference type="Proteomes" id="UP000579523"/>
    </source>
</evidence>
<evidence type="ECO:0000256" key="1">
    <source>
        <dbReference type="SAM" id="MobiDB-lite"/>
    </source>
</evidence>
<evidence type="ECO:0000313" key="2">
    <source>
        <dbReference type="EMBL" id="MBB4902850.1"/>
    </source>
</evidence>
<dbReference type="Proteomes" id="UP000579523">
    <property type="component" value="Unassembled WGS sequence"/>
</dbReference>
<name>A0A7W7VAD3_9ACTN</name>
<dbReference type="SUPFAM" id="SSF50998">
    <property type="entry name" value="Quinoprotein alcohol dehydrogenase-like"/>
    <property type="match status" value="1"/>
</dbReference>
<protein>
    <submittedName>
        <fullName evidence="2">Uncharacterized protein</fullName>
    </submittedName>
</protein>
<dbReference type="AlphaFoldDB" id="A0A7W7VAD3"/>
<dbReference type="EMBL" id="JACHJI010000019">
    <property type="protein sequence ID" value="MBB4902850.1"/>
    <property type="molecule type" value="Genomic_DNA"/>
</dbReference>
<proteinExistence type="predicted"/>
<reference evidence="2 3" key="1">
    <citation type="submission" date="2020-08" db="EMBL/GenBank/DDBJ databases">
        <title>Genomic Encyclopedia of Type Strains, Phase III (KMG-III): the genomes of soil and plant-associated and newly described type strains.</title>
        <authorList>
            <person name="Whitman W."/>
        </authorList>
    </citation>
    <scope>NUCLEOTIDE SEQUENCE [LARGE SCALE GENOMIC DNA]</scope>
    <source>
        <strain evidence="2 3">CECT 3273</strain>
    </source>
</reference>